<evidence type="ECO:0000256" key="7">
    <source>
        <dbReference type="ARBA" id="ARBA00022984"/>
    </source>
</evidence>
<keyword evidence="6" id="KW-0133">Cell shape</keyword>
<dbReference type="GO" id="GO:0008658">
    <property type="term" value="F:penicillin binding"/>
    <property type="evidence" value="ECO:0007669"/>
    <property type="project" value="InterPro"/>
</dbReference>
<reference evidence="14" key="2">
    <citation type="submission" date="2021-04" db="EMBL/GenBank/DDBJ databases">
        <authorList>
            <person name="Gilroy R."/>
        </authorList>
    </citation>
    <scope>NUCLEOTIDE SEQUENCE</scope>
    <source>
        <strain evidence="14">ChiGjej4B4-12881</strain>
    </source>
</reference>
<evidence type="ECO:0000256" key="5">
    <source>
        <dbReference type="ARBA" id="ARBA00022692"/>
    </source>
</evidence>
<dbReference type="AlphaFoldDB" id="A0A9D2AWH0"/>
<evidence type="ECO:0000256" key="8">
    <source>
        <dbReference type="ARBA" id="ARBA00022989"/>
    </source>
</evidence>
<dbReference type="GO" id="GO:0071972">
    <property type="term" value="F:peptidoglycan L,D-transpeptidase activity"/>
    <property type="evidence" value="ECO:0007669"/>
    <property type="project" value="TreeGrafter"/>
</dbReference>
<dbReference type="GO" id="GO:0005886">
    <property type="term" value="C:plasma membrane"/>
    <property type="evidence" value="ECO:0007669"/>
    <property type="project" value="UniProtKB-SubCell"/>
</dbReference>
<dbReference type="PANTHER" id="PTHR30627:SF2">
    <property type="entry name" value="PEPTIDOGLYCAN D,D-TRANSPEPTIDASE MRDA"/>
    <property type="match status" value="1"/>
</dbReference>
<evidence type="ECO:0000313" key="15">
    <source>
        <dbReference type="Proteomes" id="UP000886780"/>
    </source>
</evidence>
<dbReference type="SUPFAM" id="SSF56601">
    <property type="entry name" value="beta-lactamase/transpeptidase-like"/>
    <property type="match status" value="1"/>
</dbReference>
<keyword evidence="10" id="KW-0961">Cell wall biogenesis/degradation</keyword>
<dbReference type="Pfam" id="PF03717">
    <property type="entry name" value="PBP_dimer"/>
    <property type="match status" value="1"/>
</dbReference>
<dbReference type="Gene3D" id="3.30.1390.30">
    <property type="entry name" value="Penicillin-binding protein 2a, domain 3"/>
    <property type="match status" value="1"/>
</dbReference>
<dbReference type="InterPro" id="IPR050515">
    <property type="entry name" value="Beta-lactam/transpept"/>
</dbReference>
<evidence type="ECO:0000313" key="14">
    <source>
        <dbReference type="EMBL" id="HIX52762.1"/>
    </source>
</evidence>
<evidence type="ECO:0000256" key="11">
    <source>
        <dbReference type="SAM" id="Phobius"/>
    </source>
</evidence>
<evidence type="ECO:0000256" key="1">
    <source>
        <dbReference type="ARBA" id="ARBA00004167"/>
    </source>
</evidence>
<dbReference type="PANTHER" id="PTHR30627">
    <property type="entry name" value="PEPTIDOGLYCAN D,D-TRANSPEPTIDASE"/>
    <property type="match status" value="1"/>
</dbReference>
<sequence length="959" mass="106576">MFDDFLELIKTLARKFFSSRLAPLALLFSCMFIILVVKLFNLQIVQGENYLRDYIQLTEREITTPGTRGNIYDRNGNVLAYNELAYVVTVQDNGEYANVNDRNAMLLRLVRILNSHGEEVVGRFEVAIDENGEMYYTSSSETSRKRFLSDLYGLRTIDELTGSDGDYPADITARELFENRVETYGLDELEDEDGNPISMTDAEALQVVNIRYTMGLSSYRRYEATQVTSYIDEATMADVTEHSAELLGVEVAETTIRVYNDSIYFAPIIGYTGKVQEDQLEQLQAENPDYDLTDIVGRTGIESHMETVLQGKKGRQTICVDNVGRVMEVLSRTDPVAGQDVYLTIDRDLQKGIYHLIEQQLAGILASKLVNADESINEDKDSSSRVIPIRDAYFQLINNNVLSMSHFAAEDASSLEAGIYSKFTSSKERIFDRLRAELYSEHPTPMEELPDDMRDYMSYISSYLASDGCGILVSANVDQDSDAYKGWRNDTISLREYLYAGIAGGWIDTSLLEIDSKYSSADDIYQVLVETALAGVGDDTGFDKKIYDYLIHDGTITGRELCLALYDQGVLAEDPSQEALLRTGGEEYAFQFIRDKISNLELTPAQMALEPCTAGVTVTDVRTGEVLALVTYPSYDNNRLSGTMDTAYYNRLLNDLSNPLYNNATQVVKAPGSTFKPITAIAALEEGVGDAGEIITCTGIYEEVAQPIRCSVYPGNHGDETMVEAIQNSCNYYFNEMAHRLSMDEEGIYTPSMGVEKIREYAAKFGLDSVSGVEIPEVAPHMTTEDPERSAMGQATHAYTNVQLSRYVTAVANRGTVYNLSLIDKVTDSEGNVIEEHTPEVYSQVEVADSTWDTVQAGMRRVVTETSLSRVYGDMEVAVAGKTGTAQETSGHANHAFFISYAPYENPEISVTVNIPNGYTSGNAASLAKSVYQFYFGYTDLDTIMSTGAREATNVNIRD</sequence>
<dbReference type="InterPro" id="IPR005311">
    <property type="entry name" value="PBP_dimer"/>
</dbReference>
<keyword evidence="9 11" id="KW-0472">Membrane</keyword>
<dbReference type="Gene3D" id="3.90.1310.10">
    <property type="entry name" value="Penicillin-binding protein 2a (Domain 2)"/>
    <property type="match status" value="2"/>
</dbReference>
<feature type="transmembrane region" description="Helical" evidence="11">
    <location>
        <begin position="21"/>
        <end position="40"/>
    </location>
</feature>
<evidence type="ECO:0000256" key="2">
    <source>
        <dbReference type="ARBA" id="ARBA00004236"/>
    </source>
</evidence>
<dbReference type="Pfam" id="PF00905">
    <property type="entry name" value="Transpeptidase"/>
    <property type="match status" value="1"/>
</dbReference>
<evidence type="ECO:0000256" key="9">
    <source>
        <dbReference type="ARBA" id="ARBA00023136"/>
    </source>
</evidence>
<comment type="similarity">
    <text evidence="3">Belongs to the transpeptidase family.</text>
</comment>
<comment type="caution">
    <text evidence="14">The sequence shown here is derived from an EMBL/GenBank/DDBJ whole genome shotgun (WGS) entry which is preliminary data.</text>
</comment>
<evidence type="ECO:0000256" key="10">
    <source>
        <dbReference type="ARBA" id="ARBA00023316"/>
    </source>
</evidence>
<comment type="subcellular location">
    <subcellularLocation>
        <location evidence="2">Cell membrane</location>
    </subcellularLocation>
    <subcellularLocation>
        <location evidence="1">Membrane</location>
        <topology evidence="1">Single-pass membrane protein</topology>
    </subcellularLocation>
</comment>
<keyword evidence="7" id="KW-0573">Peptidoglycan synthesis</keyword>
<dbReference type="InterPro" id="IPR012338">
    <property type="entry name" value="Beta-lactam/transpept-like"/>
</dbReference>
<dbReference type="Gene3D" id="3.40.710.10">
    <property type="entry name" value="DD-peptidase/beta-lactamase superfamily"/>
    <property type="match status" value="1"/>
</dbReference>
<reference evidence="14" key="1">
    <citation type="journal article" date="2021" name="PeerJ">
        <title>Extensive microbial diversity within the chicken gut microbiome revealed by metagenomics and culture.</title>
        <authorList>
            <person name="Gilroy R."/>
            <person name="Ravi A."/>
            <person name="Getino M."/>
            <person name="Pursley I."/>
            <person name="Horton D.L."/>
            <person name="Alikhan N.F."/>
            <person name="Baker D."/>
            <person name="Gharbi K."/>
            <person name="Hall N."/>
            <person name="Watson M."/>
            <person name="Adriaenssens E.M."/>
            <person name="Foster-Nyarko E."/>
            <person name="Jarju S."/>
            <person name="Secka A."/>
            <person name="Antonio M."/>
            <person name="Oren A."/>
            <person name="Chaudhuri R.R."/>
            <person name="La Ragione R."/>
            <person name="Hildebrand F."/>
            <person name="Pallen M.J."/>
        </authorList>
    </citation>
    <scope>NUCLEOTIDE SEQUENCE</scope>
    <source>
        <strain evidence="14">ChiGjej4B4-12881</strain>
    </source>
</reference>
<proteinExistence type="inferred from homology"/>
<evidence type="ECO:0000259" key="12">
    <source>
        <dbReference type="Pfam" id="PF00905"/>
    </source>
</evidence>
<evidence type="ECO:0000256" key="3">
    <source>
        <dbReference type="ARBA" id="ARBA00007171"/>
    </source>
</evidence>
<dbReference type="Proteomes" id="UP000886780">
    <property type="component" value="Unassembled WGS sequence"/>
</dbReference>
<dbReference type="InterPro" id="IPR001460">
    <property type="entry name" value="PCN-bd_Tpept"/>
</dbReference>
<feature type="domain" description="Penicillin-binding protein dimerisation" evidence="13">
    <location>
        <begin position="64"/>
        <end position="329"/>
    </location>
</feature>
<keyword evidence="4" id="KW-1003">Cell membrane</keyword>
<evidence type="ECO:0000259" key="13">
    <source>
        <dbReference type="Pfam" id="PF03717"/>
    </source>
</evidence>
<protein>
    <submittedName>
        <fullName evidence="14">Penicillin-binding protein</fullName>
    </submittedName>
</protein>
<dbReference type="EMBL" id="DXEU01000147">
    <property type="protein sequence ID" value="HIX52762.1"/>
    <property type="molecule type" value="Genomic_DNA"/>
</dbReference>
<dbReference type="InterPro" id="IPR036138">
    <property type="entry name" value="PBP_dimer_sf"/>
</dbReference>
<dbReference type="SUPFAM" id="SSF56519">
    <property type="entry name" value="Penicillin binding protein dimerisation domain"/>
    <property type="match status" value="1"/>
</dbReference>
<organism evidence="14 15">
    <name type="scientific">Candidatus Lachnoclostridium stercoripullorum</name>
    <dbReference type="NCBI Taxonomy" id="2838635"/>
    <lineage>
        <taxon>Bacteria</taxon>
        <taxon>Bacillati</taxon>
        <taxon>Bacillota</taxon>
        <taxon>Clostridia</taxon>
        <taxon>Lachnospirales</taxon>
        <taxon>Lachnospiraceae</taxon>
    </lineage>
</organism>
<feature type="domain" description="Penicillin-binding protein transpeptidase" evidence="12">
    <location>
        <begin position="615"/>
        <end position="930"/>
    </location>
</feature>
<evidence type="ECO:0000256" key="4">
    <source>
        <dbReference type="ARBA" id="ARBA00022475"/>
    </source>
</evidence>
<name>A0A9D2AWH0_9FIRM</name>
<evidence type="ECO:0000256" key="6">
    <source>
        <dbReference type="ARBA" id="ARBA00022960"/>
    </source>
</evidence>
<dbReference type="GO" id="GO:0009252">
    <property type="term" value="P:peptidoglycan biosynthetic process"/>
    <property type="evidence" value="ECO:0007669"/>
    <property type="project" value="UniProtKB-KW"/>
</dbReference>
<gene>
    <name evidence="14" type="ORF">IAA28_08145</name>
</gene>
<dbReference type="GO" id="GO:0071555">
    <property type="term" value="P:cell wall organization"/>
    <property type="evidence" value="ECO:0007669"/>
    <property type="project" value="UniProtKB-KW"/>
</dbReference>
<accession>A0A9D2AWH0</accession>
<keyword evidence="8 11" id="KW-1133">Transmembrane helix</keyword>
<keyword evidence="5 11" id="KW-0812">Transmembrane</keyword>
<dbReference type="GO" id="GO:0008360">
    <property type="term" value="P:regulation of cell shape"/>
    <property type="evidence" value="ECO:0007669"/>
    <property type="project" value="UniProtKB-KW"/>
</dbReference>